<protein>
    <submittedName>
        <fullName evidence="3">Chromosome partitioning protein ParA</fullName>
    </submittedName>
</protein>
<dbReference type="CDD" id="cd02042">
    <property type="entry name" value="ParAB_family"/>
    <property type="match status" value="1"/>
</dbReference>
<dbReference type="PANTHER" id="PTHR13696">
    <property type="entry name" value="P-LOOP CONTAINING NUCLEOSIDE TRIPHOSPHATE HYDROLASE"/>
    <property type="match status" value="1"/>
</dbReference>
<dbReference type="InterPro" id="IPR025669">
    <property type="entry name" value="AAA_dom"/>
</dbReference>
<reference evidence="3 4" key="1">
    <citation type="submission" date="2017-11" db="EMBL/GenBank/DDBJ databases">
        <authorList>
            <person name="Han C.G."/>
        </authorList>
    </citation>
    <scope>NUCLEOTIDE SEQUENCE [LARGE SCALE GENOMIC DNA]</scope>
    <source>
        <strain evidence="4">ATCC 43555</strain>
    </source>
</reference>
<dbReference type="InterPro" id="IPR027417">
    <property type="entry name" value="P-loop_NTPase"/>
</dbReference>
<keyword evidence="1" id="KW-0175">Coiled coil</keyword>
<dbReference type="EMBL" id="LT965929">
    <property type="protein sequence ID" value="SOU42490.1"/>
    <property type="molecule type" value="Genomic_DNA"/>
</dbReference>
<evidence type="ECO:0000313" key="3">
    <source>
        <dbReference type="EMBL" id="SOU42490.1"/>
    </source>
</evidence>
<dbReference type="InterPro" id="IPR050678">
    <property type="entry name" value="DNA_Partitioning_ATPase"/>
</dbReference>
<organism evidence="3 4">
    <name type="scientific">Pseudoalteromonas carrageenovora IAM 12662</name>
    <dbReference type="NCBI Taxonomy" id="1314868"/>
    <lineage>
        <taxon>Bacteria</taxon>
        <taxon>Pseudomonadati</taxon>
        <taxon>Pseudomonadota</taxon>
        <taxon>Gammaproteobacteria</taxon>
        <taxon>Alteromonadales</taxon>
        <taxon>Pseudoalteromonadaceae</taxon>
        <taxon>Pseudoalteromonas</taxon>
    </lineage>
</organism>
<sequence>MHVVLNSCLQLIEWTLYLQPNFEEESMSINNNALSTYRLLKATAEVAEKSLEGRIQHYRAHLKSEEKELRTYTQKAAADLLGCNNRTLKRRHDNGDFDDLNIKRGANGHYAYTLVNIFAMADIMDIKPDHRAEDDKLQVIVINSLKGGCGKTTSMVNIAAALATTNIKRYRIGIIDLDPQGSSSSFFPSSEHDPITVGDLMRDCIDLDEGETWPEFVSNSFLPTHIPNIRVLPSGMDDFYFEHETATLLKDTSNYEQTRHYHKLLEKVIDPVKDEFDIILIDTAPTLNFMFYNALMASTAMLIPVHPEAVDFDANNKYLKRLGEIYHTVAALGHNGWDFMQFLVTNYVKGNHSQRDIVKDVRSAFGRQVMSYPINHSSAITASSSSFNTIFDQKASDSLASRESLMRAQENIKDVVDELEMLIRSNWQSTQSSLNTPK</sequence>
<accession>A0A2K4XDT0</accession>
<dbReference type="Gene3D" id="3.40.50.300">
    <property type="entry name" value="P-loop containing nucleotide triphosphate hydrolases"/>
    <property type="match status" value="1"/>
</dbReference>
<dbReference type="AlphaFoldDB" id="A0A2K4XDT0"/>
<dbReference type="SUPFAM" id="SSF52540">
    <property type="entry name" value="P-loop containing nucleoside triphosphate hydrolases"/>
    <property type="match status" value="1"/>
</dbReference>
<evidence type="ECO:0000313" key="4">
    <source>
        <dbReference type="Proteomes" id="UP000238288"/>
    </source>
</evidence>
<name>A0A2K4XDT0_PSEVC</name>
<gene>
    <name evidence="3" type="ORF">PCAR9_B0001</name>
</gene>
<feature type="coiled-coil region" evidence="1">
    <location>
        <begin position="48"/>
        <end position="75"/>
    </location>
</feature>
<evidence type="ECO:0000256" key="1">
    <source>
        <dbReference type="SAM" id="Coils"/>
    </source>
</evidence>
<proteinExistence type="predicted"/>
<dbReference type="Proteomes" id="UP000238288">
    <property type="component" value="Chromosome PCAR9b"/>
</dbReference>
<evidence type="ECO:0000259" key="2">
    <source>
        <dbReference type="Pfam" id="PF13614"/>
    </source>
</evidence>
<feature type="domain" description="AAA" evidence="2">
    <location>
        <begin position="138"/>
        <end position="327"/>
    </location>
</feature>
<dbReference type="Pfam" id="PF13614">
    <property type="entry name" value="AAA_31"/>
    <property type="match status" value="1"/>
</dbReference>
<dbReference type="PANTHER" id="PTHR13696:SF52">
    <property type="entry name" value="PARA FAMILY PROTEIN CT_582"/>
    <property type="match status" value="1"/>
</dbReference>